<keyword evidence="4" id="KW-0479">Metal-binding</keyword>
<organism evidence="22 23">
    <name type="scientific">Avibacterium avium</name>
    <name type="common">Pasteurella avium</name>
    <dbReference type="NCBI Taxonomy" id="751"/>
    <lineage>
        <taxon>Bacteria</taxon>
        <taxon>Pseudomonadati</taxon>
        <taxon>Pseudomonadota</taxon>
        <taxon>Gammaproteobacteria</taxon>
        <taxon>Pasteurellales</taxon>
        <taxon>Pasteurellaceae</taxon>
        <taxon>Avibacterium</taxon>
    </lineage>
</organism>
<dbReference type="InterPro" id="IPR010997">
    <property type="entry name" value="HRDC-like_sf"/>
</dbReference>
<dbReference type="GO" id="GO:0009378">
    <property type="term" value="F:four-way junction helicase activity"/>
    <property type="evidence" value="ECO:0007669"/>
    <property type="project" value="TreeGrafter"/>
</dbReference>
<dbReference type="Gene3D" id="1.10.150.80">
    <property type="entry name" value="HRDC domain"/>
    <property type="match status" value="1"/>
</dbReference>
<dbReference type="InterPro" id="IPR036388">
    <property type="entry name" value="WH-like_DNA-bd_sf"/>
</dbReference>
<dbReference type="Pfam" id="PF00570">
    <property type="entry name" value="HRDC"/>
    <property type="match status" value="1"/>
</dbReference>
<evidence type="ECO:0000256" key="1">
    <source>
        <dbReference type="ARBA" id="ARBA00001946"/>
    </source>
</evidence>
<dbReference type="EC" id="5.6.2.4" evidence="18"/>
<evidence type="ECO:0000256" key="2">
    <source>
        <dbReference type="ARBA" id="ARBA00001947"/>
    </source>
</evidence>
<evidence type="ECO:0000256" key="4">
    <source>
        <dbReference type="ARBA" id="ARBA00022723"/>
    </source>
</evidence>
<keyword evidence="14" id="KW-0413">Isomerase</keyword>
<dbReference type="PROSITE" id="PS51194">
    <property type="entry name" value="HELICASE_CTER"/>
    <property type="match status" value="1"/>
</dbReference>
<keyword evidence="23" id="KW-1185">Reference proteome</keyword>
<accession>A0A379ANW2</accession>
<evidence type="ECO:0000256" key="8">
    <source>
        <dbReference type="ARBA" id="ARBA00022806"/>
    </source>
</evidence>
<evidence type="ECO:0000256" key="11">
    <source>
        <dbReference type="ARBA" id="ARBA00023125"/>
    </source>
</evidence>
<dbReference type="FunFam" id="3.40.50.300:FF:000156">
    <property type="entry name" value="ATP-dependent DNA helicase recQ"/>
    <property type="match status" value="1"/>
</dbReference>
<comment type="cofactor">
    <cofactor evidence="1">
        <name>Mg(2+)</name>
        <dbReference type="ChEBI" id="CHEBI:18420"/>
    </cofactor>
</comment>
<keyword evidence="10" id="KW-0067">ATP-binding</keyword>
<dbReference type="FunFam" id="1.10.10.10:FF:000175">
    <property type="entry name" value="ATP-dependent DNA helicase RecQ"/>
    <property type="match status" value="1"/>
</dbReference>
<dbReference type="InterPro" id="IPR018982">
    <property type="entry name" value="RQC_domain"/>
</dbReference>
<dbReference type="GO" id="GO:0043590">
    <property type="term" value="C:bacterial nucleoid"/>
    <property type="evidence" value="ECO:0007669"/>
    <property type="project" value="TreeGrafter"/>
</dbReference>
<dbReference type="SMART" id="SM00487">
    <property type="entry name" value="DEXDc"/>
    <property type="match status" value="1"/>
</dbReference>
<dbReference type="SUPFAM" id="SSF52540">
    <property type="entry name" value="P-loop containing nucleoside triphosphate hydrolases"/>
    <property type="match status" value="2"/>
</dbReference>
<evidence type="ECO:0000256" key="3">
    <source>
        <dbReference type="ARBA" id="ARBA00005446"/>
    </source>
</evidence>
<dbReference type="InterPro" id="IPR014001">
    <property type="entry name" value="Helicase_ATP-bd"/>
</dbReference>
<evidence type="ECO:0000256" key="6">
    <source>
        <dbReference type="ARBA" id="ARBA00022763"/>
    </source>
</evidence>
<dbReference type="Gene3D" id="3.40.50.300">
    <property type="entry name" value="P-loop containing nucleotide triphosphate hydrolases"/>
    <property type="match status" value="2"/>
</dbReference>
<dbReference type="Gene3D" id="1.10.10.10">
    <property type="entry name" value="Winged helix-like DNA-binding domain superfamily/Winged helix DNA-binding domain"/>
    <property type="match status" value="1"/>
</dbReference>
<dbReference type="Pfam" id="PF16124">
    <property type="entry name" value="RecQ_Zn_bind"/>
    <property type="match status" value="1"/>
</dbReference>
<dbReference type="GO" id="GO:0009432">
    <property type="term" value="P:SOS response"/>
    <property type="evidence" value="ECO:0007669"/>
    <property type="project" value="UniProtKB-UniRule"/>
</dbReference>
<evidence type="ECO:0000256" key="15">
    <source>
        <dbReference type="ARBA" id="ARBA00034617"/>
    </source>
</evidence>
<dbReference type="InterPro" id="IPR044876">
    <property type="entry name" value="HRDC_dom_sf"/>
</dbReference>
<dbReference type="InterPro" id="IPR004589">
    <property type="entry name" value="DNA_helicase_ATP-dep_RecQ"/>
</dbReference>
<comment type="catalytic activity">
    <reaction evidence="16">
        <text>ATP + H2O = ADP + phosphate + H(+)</text>
        <dbReference type="Rhea" id="RHEA:13065"/>
        <dbReference type="ChEBI" id="CHEBI:15377"/>
        <dbReference type="ChEBI" id="CHEBI:15378"/>
        <dbReference type="ChEBI" id="CHEBI:30616"/>
        <dbReference type="ChEBI" id="CHEBI:43474"/>
        <dbReference type="ChEBI" id="CHEBI:456216"/>
    </reaction>
</comment>
<comment type="similarity">
    <text evidence="3">Belongs to the helicase family. RecQ subfamily.</text>
</comment>
<keyword evidence="6" id="KW-0227">DNA damage</keyword>
<dbReference type="GO" id="GO:0046872">
    <property type="term" value="F:metal ion binding"/>
    <property type="evidence" value="ECO:0007669"/>
    <property type="project" value="UniProtKB-KW"/>
</dbReference>
<feature type="domain" description="HRDC" evidence="19">
    <location>
        <begin position="524"/>
        <end position="604"/>
    </location>
</feature>
<dbReference type="RefSeq" id="WP_115248546.1">
    <property type="nucleotide sequence ID" value="NZ_UGSP01000001.1"/>
</dbReference>
<dbReference type="SUPFAM" id="SSF47819">
    <property type="entry name" value="HRDC-like"/>
    <property type="match status" value="1"/>
</dbReference>
<dbReference type="NCBIfam" id="TIGR01389">
    <property type="entry name" value="recQ"/>
    <property type="match status" value="1"/>
</dbReference>
<dbReference type="EMBL" id="UGSP01000001">
    <property type="protein sequence ID" value="SUB23075.1"/>
    <property type="molecule type" value="Genomic_DNA"/>
</dbReference>
<dbReference type="SMART" id="SM00956">
    <property type="entry name" value="RQC"/>
    <property type="match status" value="1"/>
</dbReference>
<evidence type="ECO:0000259" key="20">
    <source>
        <dbReference type="PROSITE" id="PS51192"/>
    </source>
</evidence>
<evidence type="ECO:0000256" key="7">
    <source>
        <dbReference type="ARBA" id="ARBA00022801"/>
    </source>
</evidence>
<dbReference type="InterPro" id="IPR002121">
    <property type="entry name" value="HRDC_dom"/>
</dbReference>
<dbReference type="GO" id="GO:0030894">
    <property type="term" value="C:replisome"/>
    <property type="evidence" value="ECO:0007669"/>
    <property type="project" value="TreeGrafter"/>
</dbReference>
<evidence type="ECO:0000313" key="23">
    <source>
        <dbReference type="Proteomes" id="UP000255098"/>
    </source>
</evidence>
<keyword evidence="12" id="KW-0233">DNA recombination</keyword>
<dbReference type="CDD" id="cd17920">
    <property type="entry name" value="DEXHc_RecQ"/>
    <property type="match status" value="1"/>
</dbReference>
<keyword evidence="8 22" id="KW-0347">Helicase</keyword>
<dbReference type="PANTHER" id="PTHR13710">
    <property type="entry name" value="DNA HELICASE RECQ FAMILY MEMBER"/>
    <property type="match status" value="1"/>
</dbReference>
<comment type="cofactor">
    <cofactor evidence="2">
        <name>Zn(2+)</name>
        <dbReference type="ChEBI" id="CHEBI:29105"/>
    </cofactor>
</comment>
<dbReference type="AlphaFoldDB" id="A0A379ANW2"/>
<evidence type="ECO:0000256" key="14">
    <source>
        <dbReference type="ARBA" id="ARBA00023235"/>
    </source>
</evidence>
<dbReference type="Pfam" id="PF00270">
    <property type="entry name" value="DEAD"/>
    <property type="match status" value="1"/>
</dbReference>
<evidence type="ECO:0000256" key="16">
    <source>
        <dbReference type="ARBA" id="ARBA00049360"/>
    </source>
</evidence>
<evidence type="ECO:0000256" key="10">
    <source>
        <dbReference type="ARBA" id="ARBA00022840"/>
    </source>
</evidence>
<feature type="domain" description="Helicase ATP-binding" evidence="20">
    <location>
        <begin position="27"/>
        <end position="195"/>
    </location>
</feature>
<dbReference type="Pfam" id="PF00271">
    <property type="entry name" value="Helicase_C"/>
    <property type="match status" value="1"/>
</dbReference>
<evidence type="ECO:0000259" key="19">
    <source>
        <dbReference type="PROSITE" id="PS50967"/>
    </source>
</evidence>
<feature type="domain" description="Helicase C-terminal" evidence="21">
    <location>
        <begin position="216"/>
        <end position="364"/>
    </location>
</feature>
<dbReference type="GO" id="GO:0006310">
    <property type="term" value="P:DNA recombination"/>
    <property type="evidence" value="ECO:0007669"/>
    <property type="project" value="UniProtKB-UniRule"/>
</dbReference>
<dbReference type="GO" id="GO:0006260">
    <property type="term" value="P:DNA replication"/>
    <property type="evidence" value="ECO:0007669"/>
    <property type="project" value="InterPro"/>
</dbReference>
<dbReference type="FunFam" id="3.40.50.300:FF:000296">
    <property type="entry name" value="ATP-dependent DNA helicase RecQ"/>
    <property type="match status" value="1"/>
</dbReference>
<dbReference type="GO" id="GO:0016887">
    <property type="term" value="F:ATP hydrolysis activity"/>
    <property type="evidence" value="ECO:0007669"/>
    <property type="project" value="RHEA"/>
</dbReference>
<evidence type="ECO:0000256" key="5">
    <source>
        <dbReference type="ARBA" id="ARBA00022741"/>
    </source>
</evidence>
<keyword evidence="13" id="KW-0234">DNA repair</keyword>
<keyword evidence="7 22" id="KW-0378">Hydrolase</keyword>
<keyword evidence="11" id="KW-0238">DNA-binding</keyword>
<evidence type="ECO:0000256" key="18">
    <source>
        <dbReference type="NCBIfam" id="TIGR01389"/>
    </source>
</evidence>
<evidence type="ECO:0000256" key="17">
    <source>
        <dbReference type="ARBA" id="ARBA00059668"/>
    </source>
</evidence>
<dbReference type="FunFam" id="1.10.150.80:FF:000002">
    <property type="entry name" value="ATP-dependent DNA helicase RecQ"/>
    <property type="match status" value="1"/>
</dbReference>
<dbReference type="GeneID" id="300132288"/>
<name>A0A379ANW2_AVIAV</name>
<dbReference type="Pfam" id="PF09382">
    <property type="entry name" value="RQC"/>
    <property type="match status" value="1"/>
</dbReference>
<dbReference type="SMART" id="SM00341">
    <property type="entry name" value="HRDC"/>
    <property type="match status" value="1"/>
</dbReference>
<dbReference type="GO" id="GO:0006281">
    <property type="term" value="P:DNA repair"/>
    <property type="evidence" value="ECO:0007669"/>
    <property type="project" value="UniProtKB-KW"/>
</dbReference>
<dbReference type="GO" id="GO:0005737">
    <property type="term" value="C:cytoplasm"/>
    <property type="evidence" value="ECO:0007669"/>
    <property type="project" value="TreeGrafter"/>
</dbReference>
<evidence type="ECO:0000259" key="21">
    <source>
        <dbReference type="PROSITE" id="PS51194"/>
    </source>
</evidence>
<gene>
    <name evidence="22" type="primary">recQ</name>
    <name evidence="22" type="ORF">NCTC11297_00059</name>
</gene>
<keyword evidence="5" id="KW-0547">Nucleotide-binding</keyword>
<evidence type="ECO:0000256" key="13">
    <source>
        <dbReference type="ARBA" id="ARBA00023204"/>
    </source>
</evidence>
<comment type="function">
    <text evidence="17">An ATP-dependent DNA helicase which unwinds DNA in a 3'-5' direction. Plays a role in recombination.</text>
</comment>
<dbReference type="PROSITE" id="PS50967">
    <property type="entry name" value="HRDC"/>
    <property type="match status" value="1"/>
</dbReference>
<dbReference type="GO" id="GO:0043138">
    <property type="term" value="F:3'-5' DNA helicase activity"/>
    <property type="evidence" value="ECO:0007669"/>
    <property type="project" value="UniProtKB-EC"/>
</dbReference>
<reference evidence="22 23" key="1">
    <citation type="submission" date="2018-06" db="EMBL/GenBank/DDBJ databases">
        <authorList>
            <consortium name="Pathogen Informatics"/>
            <person name="Doyle S."/>
        </authorList>
    </citation>
    <scope>NUCLEOTIDE SEQUENCE [LARGE SCALE GENOMIC DNA]</scope>
    <source>
        <strain evidence="23">NCTC 11297</strain>
    </source>
</reference>
<protein>
    <recommendedName>
        <fullName evidence="18">DNA helicase RecQ</fullName>
        <ecNumber evidence="18">5.6.2.4</ecNumber>
    </recommendedName>
</protein>
<dbReference type="InterPro" id="IPR032284">
    <property type="entry name" value="RecQ_Zn-bd"/>
</dbReference>
<evidence type="ECO:0000313" key="22">
    <source>
        <dbReference type="EMBL" id="SUB23075.1"/>
    </source>
</evidence>
<comment type="catalytic activity">
    <reaction evidence="15">
        <text>Couples ATP hydrolysis with the unwinding of duplex DNA by translocating in the 3'-5' direction.</text>
        <dbReference type="EC" id="5.6.2.4"/>
    </reaction>
</comment>
<proteinExistence type="inferred from homology"/>
<dbReference type="CDD" id="cd18794">
    <property type="entry name" value="SF2_C_RecQ"/>
    <property type="match status" value="1"/>
</dbReference>
<dbReference type="InterPro" id="IPR027417">
    <property type="entry name" value="P-loop_NTPase"/>
</dbReference>
<dbReference type="PANTHER" id="PTHR13710:SF105">
    <property type="entry name" value="ATP-DEPENDENT DNA HELICASE Q1"/>
    <property type="match status" value="1"/>
</dbReference>
<dbReference type="InterPro" id="IPR006293">
    <property type="entry name" value="DNA_helicase_ATP-dep_RecQ_bac"/>
</dbReference>
<dbReference type="SMART" id="SM00490">
    <property type="entry name" value="HELICc"/>
    <property type="match status" value="1"/>
</dbReference>
<dbReference type="NCBIfam" id="TIGR00614">
    <property type="entry name" value="recQ_fam"/>
    <property type="match status" value="1"/>
</dbReference>
<dbReference type="InterPro" id="IPR011545">
    <property type="entry name" value="DEAD/DEAH_box_helicase_dom"/>
</dbReference>
<evidence type="ECO:0000256" key="12">
    <source>
        <dbReference type="ARBA" id="ARBA00023172"/>
    </source>
</evidence>
<evidence type="ECO:0000256" key="9">
    <source>
        <dbReference type="ARBA" id="ARBA00022833"/>
    </source>
</evidence>
<dbReference type="Proteomes" id="UP000255098">
    <property type="component" value="Unassembled WGS sequence"/>
</dbReference>
<keyword evidence="9" id="KW-0862">Zinc</keyword>
<dbReference type="GO" id="GO:0003677">
    <property type="term" value="F:DNA binding"/>
    <property type="evidence" value="ECO:0007669"/>
    <property type="project" value="UniProtKB-KW"/>
</dbReference>
<dbReference type="PROSITE" id="PS51192">
    <property type="entry name" value="HELICASE_ATP_BIND_1"/>
    <property type="match status" value="1"/>
</dbReference>
<dbReference type="InterPro" id="IPR001650">
    <property type="entry name" value="Helicase_C-like"/>
</dbReference>
<dbReference type="GO" id="GO:0005524">
    <property type="term" value="F:ATP binding"/>
    <property type="evidence" value="ECO:0007669"/>
    <property type="project" value="UniProtKB-KW"/>
</dbReference>
<sequence length="614" mass="69570">MEKNTALKVLNEVFGYQSFRNGQGEVINAALSHQDSLVIMATGNGKSLCYQIPALCFSGLTLVISPLISLMKDQVDQLLANGIAVDYLNSTQTFEQQQIVQNKAISGQLKLLYISPEKAMTTSFFQFISHCQVSFIAIDEAHCISQWGHDFRPEYTQLGGLKRCFPNAPIMALTATADSATRQDILHHLQLDNPHIYIGSFDRPNIRYTLVEKFKPMEQLCQFVLGQKGKSGIVYCNSRNKVERLAESLRKKGVAAQAYHAGMEASQREQVQRAFQRDNVQVVVATVAFGMGINKSNVRFVAHFDLPRSIEAYYQETGRAGRDDLPAEAVLFYEPADYAWLQKMLLEKPESPQRQIEQHKLEAIGEFAESQTCRRLVLLNYFGEHRQAPCGNCDICLDPPKKYDGLIDAQKVMSTIYRVGQMFGVHYVIGVLRGMQNQKIKDNQHDQLSVYGIGKDKSKEYWQSVIRQLIHLGLVQQVMNQFHSVLQLTENARPILRGEQPLELAMPRVSSIMTAQSSQKSAVQNYDKDLFARLRFLRKQIADKENIPPYIVFNDATLQEMAQYQPTNKRELLQINGVGATKLERFGQAFLHIIQEHKSLSTKNSQPLKLSNEK</sequence>